<keyword evidence="4" id="KW-1185">Reference proteome</keyword>
<dbReference type="PANTHER" id="PTHR35176">
    <property type="entry name" value="HEME OXYGENASE HI_0854-RELATED"/>
    <property type="match status" value="1"/>
</dbReference>
<dbReference type="NCBIfam" id="TIGR03668">
    <property type="entry name" value="Rv0121_F420"/>
    <property type="match status" value="1"/>
</dbReference>
<keyword evidence="1" id="KW-0560">Oxidoreductase</keyword>
<dbReference type="SUPFAM" id="SSF50475">
    <property type="entry name" value="FMN-binding split barrel"/>
    <property type="match status" value="1"/>
</dbReference>
<dbReference type="RefSeq" id="WP_147852456.1">
    <property type="nucleotide sequence ID" value="NZ_VDUZ01000084.1"/>
</dbReference>
<gene>
    <name evidence="3" type="ORF">FHP25_39140</name>
</gene>
<dbReference type="GO" id="GO:0016627">
    <property type="term" value="F:oxidoreductase activity, acting on the CH-CH group of donors"/>
    <property type="evidence" value="ECO:0007669"/>
    <property type="project" value="TreeGrafter"/>
</dbReference>
<protein>
    <submittedName>
        <fullName evidence="3">TIGR03668 family PPOX class F420-dependent oxidoreductase</fullName>
    </submittedName>
</protein>
<proteinExistence type="predicted"/>
<sequence length="146" mass="16347">MFSSDERQFLEARRVARLATADREGAPHVVPVCFALAQATLYITIDQKPKRSDGPPLKRLRNITDNPAVAVVVDHYDEDWTQLGWVMLRGRAEILADGAEHDQAQALLRARYRQLAAMRIEPLPVIAVRIARVTRWGKLGGNLVAP</sequence>
<name>A0A5C8P6U2_9HYPH</name>
<dbReference type="GO" id="GO:0070967">
    <property type="term" value="F:coenzyme F420 binding"/>
    <property type="evidence" value="ECO:0007669"/>
    <property type="project" value="TreeGrafter"/>
</dbReference>
<dbReference type="GO" id="GO:0005829">
    <property type="term" value="C:cytosol"/>
    <property type="evidence" value="ECO:0007669"/>
    <property type="project" value="TreeGrafter"/>
</dbReference>
<dbReference type="Gene3D" id="2.30.110.10">
    <property type="entry name" value="Electron Transport, Fmn-binding Protein, Chain A"/>
    <property type="match status" value="1"/>
</dbReference>
<dbReference type="InterPro" id="IPR019967">
    <property type="entry name" value="F420-dep_enz_PPOX_Rv0121"/>
</dbReference>
<dbReference type="InterPro" id="IPR052019">
    <property type="entry name" value="F420H2_bilvrd_red/Heme_oxyg"/>
</dbReference>
<evidence type="ECO:0000313" key="3">
    <source>
        <dbReference type="EMBL" id="TXL69408.1"/>
    </source>
</evidence>
<evidence type="ECO:0000313" key="4">
    <source>
        <dbReference type="Proteomes" id="UP000321638"/>
    </source>
</evidence>
<evidence type="ECO:0000259" key="2">
    <source>
        <dbReference type="Pfam" id="PF01243"/>
    </source>
</evidence>
<dbReference type="EMBL" id="VDUZ01000084">
    <property type="protein sequence ID" value="TXL69408.1"/>
    <property type="molecule type" value="Genomic_DNA"/>
</dbReference>
<dbReference type="InterPro" id="IPR011576">
    <property type="entry name" value="Pyridox_Oxase_N"/>
</dbReference>
<comment type="caution">
    <text evidence="3">The sequence shown here is derived from an EMBL/GenBank/DDBJ whole genome shotgun (WGS) entry which is preliminary data.</text>
</comment>
<dbReference type="AlphaFoldDB" id="A0A5C8P6U2"/>
<dbReference type="PANTHER" id="PTHR35176:SF2">
    <property type="entry name" value="F420H(2)-DEPENDENT REDUCTASE RV1155"/>
    <property type="match status" value="1"/>
</dbReference>
<dbReference type="OrthoDB" id="9812086at2"/>
<dbReference type="InterPro" id="IPR012349">
    <property type="entry name" value="Split_barrel_FMN-bd"/>
</dbReference>
<reference evidence="3 4" key="1">
    <citation type="submission" date="2019-06" db="EMBL/GenBank/DDBJ databases">
        <title>New taxonomy in bacterial strain CC-CFT640, isolated from vineyard.</title>
        <authorList>
            <person name="Lin S.-Y."/>
            <person name="Tsai C.-F."/>
            <person name="Young C.-C."/>
        </authorList>
    </citation>
    <scope>NUCLEOTIDE SEQUENCE [LARGE SCALE GENOMIC DNA]</scope>
    <source>
        <strain evidence="3 4">CC-CFT640</strain>
    </source>
</reference>
<evidence type="ECO:0000256" key="1">
    <source>
        <dbReference type="ARBA" id="ARBA00023002"/>
    </source>
</evidence>
<dbReference type="Proteomes" id="UP000321638">
    <property type="component" value="Unassembled WGS sequence"/>
</dbReference>
<organism evidence="3 4">
    <name type="scientific">Vineibacter terrae</name>
    <dbReference type="NCBI Taxonomy" id="2586908"/>
    <lineage>
        <taxon>Bacteria</taxon>
        <taxon>Pseudomonadati</taxon>
        <taxon>Pseudomonadota</taxon>
        <taxon>Alphaproteobacteria</taxon>
        <taxon>Hyphomicrobiales</taxon>
        <taxon>Vineibacter</taxon>
    </lineage>
</organism>
<accession>A0A5C8P6U2</accession>
<feature type="domain" description="Pyridoxamine 5'-phosphate oxidase N-terminal" evidence="2">
    <location>
        <begin position="7"/>
        <end position="136"/>
    </location>
</feature>
<dbReference type="Pfam" id="PF01243">
    <property type="entry name" value="PNPOx_N"/>
    <property type="match status" value="1"/>
</dbReference>